<dbReference type="EMBL" id="CM044708">
    <property type="protein sequence ID" value="KAI5649991.1"/>
    <property type="molecule type" value="Genomic_DNA"/>
</dbReference>
<accession>A0ACB9ZT61</accession>
<organism evidence="1 2">
    <name type="scientific">Catharanthus roseus</name>
    <name type="common">Madagascar periwinkle</name>
    <name type="synonym">Vinca rosea</name>
    <dbReference type="NCBI Taxonomy" id="4058"/>
    <lineage>
        <taxon>Eukaryota</taxon>
        <taxon>Viridiplantae</taxon>
        <taxon>Streptophyta</taxon>
        <taxon>Embryophyta</taxon>
        <taxon>Tracheophyta</taxon>
        <taxon>Spermatophyta</taxon>
        <taxon>Magnoliopsida</taxon>
        <taxon>eudicotyledons</taxon>
        <taxon>Gunneridae</taxon>
        <taxon>Pentapetalae</taxon>
        <taxon>asterids</taxon>
        <taxon>lamiids</taxon>
        <taxon>Gentianales</taxon>
        <taxon>Apocynaceae</taxon>
        <taxon>Rauvolfioideae</taxon>
        <taxon>Vinceae</taxon>
        <taxon>Catharanthinae</taxon>
        <taxon>Catharanthus</taxon>
    </lineage>
</organism>
<proteinExistence type="predicted"/>
<dbReference type="Proteomes" id="UP001060085">
    <property type="component" value="Linkage Group LG08"/>
</dbReference>
<comment type="caution">
    <text evidence="1">The sequence shown here is derived from an EMBL/GenBank/DDBJ whole genome shotgun (WGS) entry which is preliminary data.</text>
</comment>
<evidence type="ECO:0000313" key="2">
    <source>
        <dbReference type="Proteomes" id="UP001060085"/>
    </source>
</evidence>
<sequence length="116" mass="12809">MATLKLAVVSQKCIFPAMTVHGNIWISRLFVTATGPSLKMDKETCEKVKEAADAVKEGMKETRETGQFIKETMNASAGEVITEMAKKALDVATEDNEEKGTWEKIKLVIKKSDSDK</sequence>
<evidence type="ECO:0000313" key="1">
    <source>
        <dbReference type="EMBL" id="KAI5649991.1"/>
    </source>
</evidence>
<protein>
    <submittedName>
        <fullName evidence="1">Uncharacterized protein</fullName>
    </submittedName>
</protein>
<keyword evidence="2" id="KW-1185">Reference proteome</keyword>
<name>A0ACB9ZT61_CATRO</name>
<gene>
    <name evidence="1" type="ORF">M9H77_35996</name>
</gene>
<reference evidence="2" key="1">
    <citation type="journal article" date="2023" name="Nat. Plants">
        <title>Single-cell RNA sequencing provides a high-resolution roadmap for understanding the multicellular compartmentation of specialized metabolism.</title>
        <authorList>
            <person name="Sun S."/>
            <person name="Shen X."/>
            <person name="Li Y."/>
            <person name="Li Y."/>
            <person name="Wang S."/>
            <person name="Li R."/>
            <person name="Zhang H."/>
            <person name="Shen G."/>
            <person name="Guo B."/>
            <person name="Wei J."/>
            <person name="Xu J."/>
            <person name="St-Pierre B."/>
            <person name="Chen S."/>
            <person name="Sun C."/>
        </authorList>
    </citation>
    <scope>NUCLEOTIDE SEQUENCE [LARGE SCALE GENOMIC DNA]</scope>
</reference>